<proteinExistence type="predicted"/>
<evidence type="ECO:0000313" key="1">
    <source>
        <dbReference type="EMBL" id="TGJ73244.1"/>
    </source>
</evidence>
<organism evidence="1 2">
    <name type="scientific">Orbilia oligospora</name>
    <name type="common">Nematode-trapping fungus</name>
    <name type="synonym">Arthrobotrys oligospora</name>
    <dbReference type="NCBI Taxonomy" id="2813651"/>
    <lineage>
        <taxon>Eukaryota</taxon>
        <taxon>Fungi</taxon>
        <taxon>Dikarya</taxon>
        <taxon>Ascomycota</taxon>
        <taxon>Pezizomycotina</taxon>
        <taxon>Orbiliomycetes</taxon>
        <taxon>Orbiliales</taxon>
        <taxon>Orbiliaceae</taxon>
        <taxon>Orbilia</taxon>
    </lineage>
</organism>
<name>A0A8H2HNW4_ORBOL</name>
<protein>
    <submittedName>
        <fullName evidence="1">Uncharacterized protein</fullName>
    </submittedName>
</protein>
<evidence type="ECO:0000313" key="2">
    <source>
        <dbReference type="Proteomes" id="UP000297595"/>
    </source>
</evidence>
<dbReference type="EMBL" id="SOZJ01000001">
    <property type="protein sequence ID" value="TGJ73244.1"/>
    <property type="molecule type" value="Genomic_DNA"/>
</dbReference>
<dbReference type="AlphaFoldDB" id="A0A8H2HNW4"/>
<gene>
    <name evidence="1" type="ORF">EYR41_000353</name>
</gene>
<accession>A0A8H2HNW4</accession>
<reference evidence="1 2" key="1">
    <citation type="submission" date="2019-03" db="EMBL/GenBank/DDBJ databases">
        <title>Nematode-trapping fungi genome.</title>
        <authorList>
            <person name="Vidal-Diez De Ulzurrun G."/>
        </authorList>
    </citation>
    <scope>NUCLEOTIDE SEQUENCE [LARGE SCALE GENOMIC DNA]</scope>
    <source>
        <strain evidence="1 2">TWF154</strain>
    </source>
</reference>
<dbReference type="Proteomes" id="UP000297595">
    <property type="component" value="Unassembled WGS sequence"/>
</dbReference>
<sequence length="66" mass="7332">MISETWGNRHDPPESKHKLPKGLTNLSLFSRFPNVPRVILPAKQASCDLVWYGSLAITLTTNDVGL</sequence>
<comment type="caution">
    <text evidence="1">The sequence shown here is derived from an EMBL/GenBank/DDBJ whole genome shotgun (WGS) entry which is preliminary data.</text>
</comment>